<feature type="compositionally biased region" description="Polar residues" evidence="1">
    <location>
        <begin position="53"/>
        <end position="77"/>
    </location>
</feature>
<dbReference type="InterPro" id="IPR038765">
    <property type="entry name" value="Papain-like_cys_pep_sf"/>
</dbReference>
<protein>
    <recommendedName>
        <fullName evidence="2">Transglutaminase-like domain-containing protein</fullName>
    </recommendedName>
</protein>
<evidence type="ECO:0000313" key="4">
    <source>
        <dbReference type="Proteomes" id="UP000799753"/>
    </source>
</evidence>
<dbReference type="Gene3D" id="3.10.620.30">
    <property type="match status" value="1"/>
</dbReference>
<dbReference type="InterPro" id="IPR052557">
    <property type="entry name" value="CAP/Cytokinesis_protein"/>
</dbReference>
<feature type="compositionally biased region" description="Low complexity" evidence="1">
    <location>
        <begin position="249"/>
        <end position="258"/>
    </location>
</feature>
<keyword evidence="4" id="KW-1185">Reference proteome</keyword>
<evidence type="ECO:0000313" key="3">
    <source>
        <dbReference type="EMBL" id="KAF2643995.1"/>
    </source>
</evidence>
<accession>A0A6A6S8H4</accession>
<organism evidence="3 4">
    <name type="scientific">Massarina eburnea CBS 473.64</name>
    <dbReference type="NCBI Taxonomy" id="1395130"/>
    <lineage>
        <taxon>Eukaryota</taxon>
        <taxon>Fungi</taxon>
        <taxon>Dikarya</taxon>
        <taxon>Ascomycota</taxon>
        <taxon>Pezizomycotina</taxon>
        <taxon>Dothideomycetes</taxon>
        <taxon>Pleosporomycetidae</taxon>
        <taxon>Pleosporales</taxon>
        <taxon>Massarineae</taxon>
        <taxon>Massarinaceae</taxon>
        <taxon>Massarina</taxon>
    </lineage>
</organism>
<evidence type="ECO:0000256" key="1">
    <source>
        <dbReference type="SAM" id="MobiDB-lite"/>
    </source>
</evidence>
<reference evidence="3" key="1">
    <citation type="journal article" date="2020" name="Stud. Mycol.">
        <title>101 Dothideomycetes genomes: a test case for predicting lifestyles and emergence of pathogens.</title>
        <authorList>
            <person name="Haridas S."/>
            <person name="Albert R."/>
            <person name="Binder M."/>
            <person name="Bloem J."/>
            <person name="Labutti K."/>
            <person name="Salamov A."/>
            <person name="Andreopoulos B."/>
            <person name="Baker S."/>
            <person name="Barry K."/>
            <person name="Bills G."/>
            <person name="Bluhm B."/>
            <person name="Cannon C."/>
            <person name="Castanera R."/>
            <person name="Culley D."/>
            <person name="Daum C."/>
            <person name="Ezra D."/>
            <person name="Gonzalez J."/>
            <person name="Henrissat B."/>
            <person name="Kuo A."/>
            <person name="Liang C."/>
            <person name="Lipzen A."/>
            <person name="Lutzoni F."/>
            <person name="Magnuson J."/>
            <person name="Mondo S."/>
            <person name="Nolan M."/>
            <person name="Ohm R."/>
            <person name="Pangilinan J."/>
            <person name="Park H.-J."/>
            <person name="Ramirez L."/>
            <person name="Alfaro M."/>
            <person name="Sun H."/>
            <person name="Tritt A."/>
            <person name="Yoshinaga Y."/>
            <person name="Zwiers L.-H."/>
            <person name="Turgeon B."/>
            <person name="Goodwin S."/>
            <person name="Spatafora J."/>
            <person name="Crous P."/>
            <person name="Grigoriev I."/>
        </authorList>
    </citation>
    <scope>NUCLEOTIDE SEQUENCE</scope>
    <source>
        <strain evidence="3">CBS 473.64</strain>
    </source>
</reference>
<dbReference type="AlphaFoldDB" id="A0A6A6S8H4"/>
<dbReference type="SUPFAM" id="SSF54001">
    <property type="entry name" value="Cysteine proteinases"/>
    <property type="match status" value="1"/>
</dbReference>
<dbReference type="PANTHER" id="PTHR46333:SF5">
    <property type="entry name" value="TRANSGLUTAMINASE-LIKE DOMAIN-CONTAINING PROTEIN"/>
    <property type="match status" value="1"/>
</dbReference>
<dbReference type="OrthoDB" id="6129702at2759"/>
<feature type="region of interest" description="Disordered" evidence="1">
    <location>
        <begin position="15"/>
        <end position="286"/>
    </location>
</feature>
<gene>
    <name evidence="3" type="ORF">P280DRAFT_466702</name>
</gene>
<feature type="compositionally biased region" description="Pro residues" evidence="1">
    <location>
        <begin position="155"/>
        <end position="165"/>
    </location>
</feature>
<dbReference type="InterPro" id="IPR002931">
    <property type="entry name" value="Transglutaminase-like"/>
</dbReference>
<dbReference type="GO" id="GO:0005737">
    <property type="term" value="C:cytoplasm"/>
    <property type="evidence" value="ECO:0007669"/>
    <property type="project" value="TreeGrafter"/>
</dbReference>
<proteinExistence type="predicted"/>
<dbReference type="SMART" id="SM00460">
    <property type="entry name" value="TGc"/>
    <property type="match status" value="1"/>
</dbReference>
<dbReference type="EMBL" id="MU006779">
    <property type="protein sequence ID" value="KAF2643995.1"/>
    <property type="molecule type" value="Genomic_DNA"/>
</dbReference>
<evidence type="ECO:0000259" key="2">
    <source>
        <dbReference type="SMART" id="SM00460"/>
    </source>
</evidence>
<dbReference type="PANTHER" id="PTHR46333">
    <property type="entry name" value="CYTOKINESIS PROTEIN 3"/>
    <property type="match status" value="1"/>
</dbReference>
<feature type="compositionally biased region" description="Low complexity" evidence="1">
    <location>
        <begin position="129"/>
        <end position="144"/>
    </location>
</feature>
<dbReference type="Pfam" id="PF01841">
    <property type="entry name" value="Transglut_core"/>
    <property type="match status" value="1"/>
</dbReference>
<dbReference type="Proteomes" id="UP000799753">
    <property type="component" value="Unassembled WGS sequence"/>
</dbReference>
<name>A0A6A6S8H4_9PLEO</name>
<feature type="compositionally biased region" description="Basic and acidic residues" evidence="1">
    <location>
        <begin position="167"/>
        <end position="189"/>
    </location>
</feature>
<feature type="domain" description="Transglutaminase-like" evidence="2">
    <location>
        <begin position="368"/>
        <end position="441"/>
    </location>
</feature>
<sequence>MAEGSIKARIAALNIEQIHGPSPASRPGYSYDQAIVKKKPPPPPPPGRPSAPARQQTVNIPPVQSNAPTSARHQGNQPAPVVQPKRSPALPPRPPPRTTSKVPPSLPPRQPTDPIIRRRESNESIATVSSNISSLSLGSALSNNGEQRFQIRAPPFDPTKLPPLPTRAKEEPKEESSIRKMMASKREVRTPVALPPTLPSRSTAPARPQPKTPDNDRPKRNLPPPPKSALEWGLNKATETPPPIPSSRPSPNAAAEGGAPPPVPLGSRPNLDAIMSSKPKPGDLGQVSAQNTCLVCRDFSAPDHHATQFPRHTVPSADAGWLAQQLCGPFSSPTDKARAIFSWLHHNVEYDTYSFFSGNISPSTPERTITTGLAVCEGYAGLFAAVALKAGLECVVVSGHGKGYGHSPLRPGDPVPAFNCGHAWNAVRIDNGEWKLIDACWGAGNVCGDKYNKHFTASQFTMSNSEFGTSHYPEDNRYFFRNDGRILPWEEYMMDDMGERLQIYSDADTEGIGRLTFKPAMKHIKVDDGSNPNIRIQFSVMCPHWTGERNGKGKAYIMVLSVGGRDGRNPQKIPFNTDGKVWWLDIERRELGCMGQKINVCCVTEFDGRNGRGLTMSAYKQRVGRCGMKWAYVSAWDLV</sequence>